<dbReference type="InterPro" id="IPR036188">
    <property type="entry name" value="FAD/NAD-bd_sf"/>
</dbReference>
<dbReference type="GO" id="GO:0006631">
    <property type="term" value="P:fatty acid metabolic process"/>
    <property type="evidence" value="ECO:0007669"/>
    <property type="project" value="InterPro"/>
</dbReference>
<proteinExistence type="predicted"/>
<dbReference type="SUPFAM" id="SSF51905">
    <property type="entry name" value="FAD/NAD(P)-binding domain"/>
    <property type="match status" value="1"/>
</dbReference>
<dbReference type="NCBIfam" id="NF010584">
    <property type="entry name" value="PRK13977.1"/>
    <property type="match status" value="1"/>
</dbReference>
<dbReference type="EMBL" id="CP086136">
    <property type="protein sequence ID" value="UEM11252.1"/>
    <property type="molecule type" value="Genomic_DNA"/>
</dbReference>
<gene>
    <name evidence="1" type="ORF">J4G43_042830</name>
</gene>
<accession>A0A9X9XUA8</accession>
<evidence type="ECO:0000313" key="1">
    <source>
        <dbReference type="EMBL" id="UEM11252.1"/>
    </source>
</evidence>
<dbReference type="GO" id="GO:0050151">
    <property type="term" value="F:oleate hydratase activity"/>
    <property type="evidence" value="ECO:0007669"/>
    <property type="project" value="UniProtKB-EC"/>
</dbReference>
<sequence length="579" mass="65555">MALADYAVPAVLLRDHIVLNAPPSARRLHRHSDCYTPENFMCSASPVSRLDPPKQAAPRNAYLVGTGIAALAAAAYLVKEGGLSGPNIVLFEQMEQFGGSLDAHGNPKDGYVMRGGRMFEEKFNSTYDLLSFIPSIADPSKSAKDELMEFHQEFFWNDKARLVSGGQIVDVSDLGFSERDRLDLIALCAAPESVLDVRTIQDWFEPHFFRSNFWFIWSTTFAFAPWHSALEFKRYCLRFLHLFSTIDTMAGIYRTQFNQFDAMVRPIVAWLKARGVRLEMGAEVTDIDVGIEGGQKTATRLRYRQGDEDRAIDLAERDLVFVTNGSMTSDTSYGSMNTVPVLNTERNGGSWRLWERLAAKSPDFGCPAVFVSRIDQSKWESFTVTADDSSFFDRLEAFSGSRAGKGGLVTIKDSNWLLTVVLNRQPHFYQQPENVWVWWGYGLFPDKPGNFVQKPMSECTGREILIELLSHLRFTESIPHILDTSRVIMAMMPYITAQFMPRVRTDRPKVIPEGSRNLAFIGQFCEIPDDVVFTVEYSVRAAQTAVFGLLDVQRPLSPFYKGQHDPRVLFDAWKTLHRH</sequence>
<dbReference type="Gene3D" id="3.30.9.80">
    <property type="match status" value="1"/>
</dbReference>
<dbReference type="RefSeq" id="WP_225005436.1">
    <property type="nucleotide sequence ID" value="NZ_CP086136.1"/>
</dbReference>
<evidence type="ECO:0000313" key="2">
    <source>
        <dbReference type="Proteomes" id="UP000664702"/>
    </source>
</evidence>
<dbReference type="Pfam" id="PF06100">
    <property type="entry name" value="MCRA"/>
    <property type="match status" value="1"/>
</dbReference>
<organism evidence="1 2">
    <name type="scientific">Bradyrhizobium barranii subsp. barranii</name>
    <dbReference type="NCBI Taxonomy" id="2823807"/>
    <lineage>
        <taxon>Bacteria</taxon>
        <taxon>Pseudomonadati</taxon>
        <taxon>Pseudomonadota</taxon>
        <taxon>Alphaproteobacteria</taxon>
        <taxon>Hyphomicrobiales</taxon>
        <taxon>Nitrobacteraceae</taxon>
        <taxon>Bradyrhizobium</taxon>
        <taxon>Bradyrhizobium barranii</taxon>
    </lineage>
</organism>
<dbReference type="AlphaFoldDB" id="A0A9X9XUA8"/>
<reference evidence="1 2" key="1">
    <citation type="journal article" date="2022" name="Int. J. Syst. Evol. Microbiol.">
        <title>Strains of Bradyrhizobium barranii sp. nov. associated with legumes native to Canada are symbionts of soybeans and belong to different subspecies (subsp. barranii subsp. nov. and subsp. apii subsp. nov.) and symbiovars (sv. glycinearum and sv. septentrionale).</title>
        <authorList>
            <person name="Bromfield E.S.P."/>
            <person name="Cloutier S."/>
            <person name="Wasai-Hara S."/>
            <person name="Minamisawa K."/>
        </authorList>
    </citation>
    <scope>NUCLEOTIDE SEQUENCE [LARGE SCALE GENOMIC DNA]</scope>
    <source>
        <strain evidence="1 2">144S4</strain>
    </source>
</reference>
<keyword evidence="1" id="KW-0456">Lyase</keyword>
<dbReference type="Proteomes" id="UP000664702">
    <property type="component" value="Chromosome"/>
</dbReference>
<protein>
    <submittedName>
        <fullName evidence="1">Oleate hydratase</fullName>
        <ecNumber evidence="1">4.2.1.53</ecNumber>
    </submittedName>
</protein>
<dbReference type="Gene3D" id="3.50.50.60">
    <property type="entry name" value="FAD/NAD(P)-binding domain"/>
    <property type="match status" value="2"/>
</dbReference>
<dbReference type="PANTHER" id="PTHR37417">
    <property type="entry name" value="67 KDA MYOSIN-CROSS-REACTIVE ANTIGEN FAMILY PROTEIN (AFU_ORTHOLOGUE AFUA_5G09970)"/>
    <property type="match status" value="1"/>
</dbReference>
<dbReference type="GO" id="GO:0071949">
    <property type="term" value="F:FAD binding"/>
    <property type="evidence" value="ECO:0007669"/>
    <property type="project" value="InterPro"/>
</dbReference>
<dbReference type="KEGG" id="bban:J4G43_042830"/>
<dbReference type="InterPro" id="IPR010354">
    <property type="entry name" value="Oleate_hydratase"/>
</dbReference>
<dbReference type="EC" id="4.2.1.53" evidence="1"/>
<name>A0A9X9XUA8_9BRAD</name>
<dbReference type="PANTHER" id="PTHR37417:SF2">
    <property type="entry name" value="67 KDA MYOSIN-CROSS-REACTIVE ANTIGEN FAMILY PROTEIN (AFU_ORTHOLOGUE AFUA_5G09970)"/>
    <property type="match status" value="1"/>
</dbReference>